<organism evidence="2 3">
    <name type="scientific">Linum tenue</name>
    <dbReference type="NCBI Taxonomy" id="586396"/>
    <lineage>
        <taxon>Eukaryota</taxon>
        <taxon>Viridiplantae</taxon>
        <taxon>Streptophyta</taxon>
        <taxon>Embryophyta</taxon>
        <taxon>Tracheophyta</taxon>
        <taxon>Spermatophyta</taxon>
        <taxon>Magnoliopsida</taxon>
        <taxon>eudicotyledons</taxon>
        <taxon>Gunneridae</taxon>
        <taxon>Pentapetalae</taxon>
        <taxon>rosids</taxon>
        <taxon>fabids</taxon>
        <taxon>Malpighiales</taxon>
        <taxon>Linaceae</taxon>
        <taxon>Linum</taxon>
    </lineage>
</organism>
<reference evidence="2" key="1">
    <citation type="submission" date="2022-08" db="EMBL/GenBank/DDBJ databases">
        <authorList>
            <person name="Gutierrez-Valencia J."/>
        </authorList>
    </citation>
    <scope>NUCLEOTIDE SEQUENCE</scope>
</reference>
<gene>
    <name evidence="2" type="ORF">LITE_LOCUS34503</name>
</gene>
<dbReference type="Proteomes" id="UP001154282">
    <property type="component" value="Unassembled WGS sequence"/>
</dbReference>
<dbReference type="AlphaFoldDB" id="A0AAV0NPM3"/>
<feature type="domain" description="DEAH11/12 type I KH-domain" evidence="1">
    <location>
        <begin position="39"/>
        <end position="79"/>
    </location>
</feature>
<dbReference type="Pfam" id="PF24638">
    <property type="entry name" value="KH_DEAH11_1st"/>
    <property type="match status" value="1"/>
</dbReference>
<evidence type="ECO:0000313" key="2">
    <source>
        <dbReference type="EMBL" id="CAI0460535.1"/>
    </source>
</evidence>
<evidence type="ECO:0000259" key="1">
    <source>
        <dbReference type="Pfam" id="PF24638"/>
    </source>
</evidence>
<keyword evidence="3" id="KW-1185">Reference proteome</keyword>
<sequence>MPRCMKASIIFDGRLHLEAAKALEYLQGKVLSVCLPWQKIRSGVEYKLEEVANASWRVELFANATKTVVELRRPLEKLMRGRTINHESLTQSSLS</sequence>
<evidence type="ECO:0000313" key="3">
    <source>
        <dbReference type="Proteomes" id="UP001154282"/>
    </source>
</evidence>
<comment type="caution">
    <text evidence="2">The sequence shown here is derived from an EMBL/GenBank/DDBJ whole genome shotgun (WGS) entry which is preliminary data.</text>
</comment>
<dbReference type="EMBL" id="CAMGYJ010000008">
    <property type="protein sequence ID" value="CAI0460535.1"/>
    <property type="molecule type" value="Genomic_DNA"/>
</dbReference>
<proteinExistence type="predicted"/>
<accession>A0AAV0NPM3</accession>
<protein>
    <recommendedName>
        <fullName evidence="1">DEAH11/12 type I KH-domain domain-containing protein</fullName>
    </recommendedName>
</protein>
<name>A0AAV0NPM3_9ROSI</name>
<dbReference type="InterPro" id="IPR056246">
    <property type="entry name" value="KH_DEAH11/12_1st"/>
</dbReference>